<dbReference type="Pfam" id="PF05114">
    <property type="entry name" value="MbnB_TglH_ChrH"/>
    <property type="match status" value="1"/>
</dbReference>
<dbReference type="PANTHER" id="PTHR42194:SF1">
    <property type="entry name" value="UPF0276 PROTEIN HI_1600"/>
    <property type="match status" value="1"/>
</dbReference>
<dbReference type="InterPro" id="IPR007801">
    <property type="entry name" value="MbnB/TglH/ChrH"/>
</dbReference>
<proteinExistence type="predicted"/>
<protein>
    <recommendedName>
        <fullName evidence="3">DUF692 domain-containing protein</fullName>
    </recommendedName>
</protein>
<dbReference type="AlphaFoldDB" id="A0A1Y0IKV8"/>
<organism evidence="1 2">
    <name type="scientific">Tumebacillus avium</name>
    <dbReference type="NCBI Taxonomy" id="1903704"/>
    <lineage>
        <taxon>Bacteria</taxon>
        <taxon>Bacillati</taxon>
        <taxon>Bacillota</taxon>
        <taxon>Bacilli</taxon>
        <taxon>Bacillales</taxon>
        <taxon>Alicyclobacillaceae</taxon>
        <taxon>Tumebacillus</taxon>
    </lineage>
</organism>
<evidence type="ECO:0000313" key="2">
    <source>
        <dbReference type="Proteomes" id="UP000195437"/>
    </source>
</evidence>
<reference evidence="2" key="1">
    <citation type="submission" date="2017-05" db="EMBL/GenBank/DDBJ databases">
        <authorList>
            <person name="Sung H."/>
        </authorList>
    </citation>
    <scope>NUCLEOTIDE SEQUENCE [LARGE SCALE GENOMIC DNA]</scope>
    <source>
        <strain evidence="2">AR23208</strain>
    </source>
</reference>
<dbReference type="KEGG" id="tum:CBW65_07200"/>
<dbReference type="SUPFAM" id="SSF51658">
    <property type="entry name" value="Xylose isomerase-like"/>
    <property type="match status" value="1"/>
</dbReference>
<evidence type="ECO:0008006" key="3">
    <source>
        <dbReference type="Google" id="ProtNLM"/>
    </source>
</evidence>
<dbReference type="RefSeq" id="WP_087456299.1">
    <property type="nucleotide sequence ID" value="NZ_CP021434.1"/>
</dbReference>
<gene>
    <name evidence="1" type="ORF">CBW65_07200</name>
</gene>
<sequence>MAKGIGVGLREEFIEEREAVLRHVDFLEINQKADVEQTKEELAGFVTEIPIVIHSLNLSLGSITPPPAHRVEALVETVLAVNPSWVSEHLSYSRFDDIEIDNFIALPYTEEAVEVAGANIKRIQERIGRRMAMENITHTFIWPGNQFSEAEFLKKITERADCGLLLDVTNLYLNAKTIGYDPYEFLETLPKDRIMQLHLAGHTEVNGVLYDTHVGGIHPEVLGYAEWVLNNTSCEALVIERDADLIEFHDLLPDLEFCRNLYNKYRKGVHV</sequence>
<dbReference type="InterPro" id="IPR036237">
    <property type="entry name" value="Xyl_isomerase-like_sf"/>
</dbReference>
<accession>A0A1Y0IKV8</accession>
<evidence type="ECO:0000313" key="1">
    <source>
        <dbReference type="EMBL" id="ARU60910.1"/>
    </source>
</evidence>
<dbReference type="OrthoDB" id="9763101at2"/>
<name>A0A1Y0IKV8_9BACL</name>
<dbReference type="Proteomes" id="UP000195437">
    <property type="component" value="Chromosome"/>
</dbReference>
<dbReference type="PANTHER" id="PTHR42194">
    <property type="entry name" value="UPF0276 PROTEIN HI_1600"/>
    <property type="match status" value="1"/>
</dbReference>
<dbReference type="EMBL" id="CP021434">
    <property type="protein sequence ID" value="ARU60910.1"/>
    <property type="molecule type" value="Genomic_DNA"/>
</dbReference>
<dbReference type="NCBIfam" id="NF003818">
    <property type="entry name" value="PRK05409.1"/>
    <property type="match status" value="1"/>
</dbReference>
<dbReference type="Gene3D" id="3.20.20.150">
    <property type="entry name" value="Divalent-metal-dependent TIM barrel enzymes"/>
    <property type="match status" value="1"/>
</dbReference>
<keyword evidence="2" id="KW-1185">Reference proteome</keyword>